<dbReference type="EMBL" id="CAOQHR010000002">
    <property type="protein sequence ID" value="CAI6330696.1"/>
    <property type="molecule type" value="Genomic_DNA"/>
</dbReference>
<name>A0A9W4XGP3_9PLEO</name>
<accession>A0A9W4XGP3</accession>
<proteinExistence type="predicted"/>
<dbReference type="Proteomes" id="UP001152607">
    <property type="component" value="Unassembled WGS sequence"/>
</dbReference>
<feature type="compositionally biased region" description="Low complexity" evidence="1">
    <location>
        <begin position="63"/>
        <end position="78"/>
    </location>
</feature>
<protein>
    <submittedName>
        <fullName evidence="2">Uncharacterized protein</fullName>
    </submittedName>
</protein>
<comment type="caution">
    <text evidence="2">The sequence shown here is derived from an EMBL/GenBank/DDBJ whole genome shotgun (WGS) entry which is preliminary data.</text>
</comment>
<organism evidence="2 3">
    <name type="scientific">Periconia digitata</name>
    <dbReference type="NCBI Taxonomy" id="1303443"/>
    <lineage>
        <taxon>Eukaryota</taxon>
        <taxon>Fungi</taxon>
        <taxon>Dikarya</taxon>
        <taxon>Ascomycota</taxon>
        <taxon>Pezizomycotina</taxon>
        <taxon>Dothideomycetes</taxon>
        <taxon>Pleosporomycetidae</taxon>
        <taxon>Pleosporales</taxon>
        <taxon>Massarineae</taxon>
        <taxon>Periconiaceae</taxon>
        <taxon>Periconia</taxon>
    </lineage>
</organism>
<gene>
    <name evidence="2" type="ORF">PDIGIT_LOCUS4287</name>
</gene>
<sequence length="129" mass="14482">MENAHRRPPTEMQTQENYRVSSILNRDKINNITLRSSTLFNPTLLPRNTAHPNIPLKTINQLTPISSPSKQSISQTPKINHIPQSPSKTIQTSRYTYPTTSVLPSGLSKQGRRQRRTAGAAVPSRLGNW</sequence>
<evidence type="ECO:0000256" key="1">
    <source>
        <dbReference type="SAM" id="MobiDB-lite"/>
    </source>
</evidence>
<dbReference type="AlphaFoldDB" id="A0A9W4XGP3"/>
<evidence type="ECO:0000313" key="2">
    <source>
        <dbReference type="EMBL" id="CAI6330696.1"/>
    </source>
</evidence>
<evidence type="ECO:0000313" key="3">
    <source>
        <dbReference type="Proteomes" id="UP001152607"/>
    </source>
</evidence>
<keyword evidence="3" id="KW-1185">Reference proteome</keyword>
<reference evidence="2" key="1">
    <citation type="submission" date="2023-01" db="EMBL/GenBank/DDBJ databases">
        <authorList>
            <person name="Van Ghelder C."/>
            <person name="Rancurel C."/>
        </authorList>
    </citation>
    <scope>NUCLEOTIDE SEQUENCE</scope>
    <source>
        <strain evidence="2">CNCM I-4278</strain>
    </source>
</reference>
<feature type="region of interest" description="Disordered" evidence="1">
    <location>
        <begin position="60"/>
        <end position="129"/>
    </location>
</feature>
<feature type="compositionally biased region" description="Polar residues" evidence="1">
    <location>
        <begin position="82"/>
        <end position="103"/>
    </location>
</feature>